<dbReference type="Proteomes" id="UP000000442">
    <property type="component" value="Chromosome"/>
</dbReference>
<feature type="domain" description="Cyclic nucleotide-binding" evidence="1">
    <location>
        <begin position="8"/>
        <end position="109"/>
    </location>
</feature>
<evidence type="ECO:0000259" key="1">
    <source>
        <dbReference type="PROSITE" id="PS50042"/>
    </source>
</evidence>
<dbReference type="AlphaFoldDB" id="C0QM44"/>
<dbReference type="InterPro" id="IPR014710">
    <property type="entry name" value="RmlC-like_jellyroll"/>
</dbReference>
<sequence length="139" mass="15352">MELKQGDLFWGMDNDFVIKVMDATEKKNVDEGVTLFQAGDVADDFYILIKGRVKLTIGDKGPVVYMAKEPGQVIGWSTLLGREHYSATAICVEASKMLKVGKKSFLENLAKDPQSEALFFKRVAGMLGDRLVSVYPSIA</sequence>
<dbReference type="EMBL" id="CP001087">
    <property type="protein sequence ID" value="ACN14350.1"/>
    <property type="molecule type" value="Genomic_DNA"/>
</dbReference>
<keyword evidence="3" id="KW-1185">Reference proteome</keyword>
<dbReference type="InterPro" id="IPR018490">
    <property type="entry name" value="cNMP-bd_dom_sf"/>
</dbReference>
<gene>
    <name evidence="2" type="ordered locus">HRM2_12380</name>
</gene>
<dbReference type="PROSITE" id="PS50042">
    <property type="entry name" value="CNMP_BINDING_3"/>
    <property type="match status" value="1"/>
</dbReference>
<dbReference type="HOGENOM" id="CLU_075053_15_2_7"/>
<organism evidence="2 3">
    <name type="scientific">Desulforapulum autotrophicum (strain ATCC 43914 / DSM 3382 / VKM B-1955 / HRM2)</name>
    <name type="common">Desulfobacterium autotrophicum</name>
    <dbReference type="NCBI Taxonomy" id="177437"/>
    <lineage>
        <taxon>Bacteria</taxon>
        <taxon>Pseudomonadati</taxon>
        <taxon>Thermodesulfobacteriota</taxon>
        <taxon>Desulfobacteria</taxon>
        <taxon>Desulfobacterales</taxon>
        <taxon>Desulfobacteraceae</taxon>
        <taxon>Desulforapulum</taxon>
    </lineage>
</organism>
<dbReference type="SMART" id="SM00100">
    <property type="entry name" value="cNMP"/>
    <property type="match status" value="1"/>
</dbReference>
<dbReference type="KEGG" id="dat:HRM2_12380"/>
<evidence type="ECO:0000313" key="3">
    <source>
        <dbReference type="Proteomes" id="UP000000442"/>
    </source>
</evidence>
<protein>
    <submittedName>
        <fullName evidence="2">cAMP-binding protein (Catabolite gene activator)</fullName>
    </submittedName>
</protein>
<accession>C0QM44</accession>
<name>C0QM44_DESAH</name>
<dbReference type="Pfam" id="PF00027">
    <property type="entry name" value="cNMP_binding"/>
    <property type="match status" value="1"/>
</dbReference>
<dbReference type="STRING" id="177437.HRM2_12380"/>
<evidence type="ECO:0000313" key="2">
    <source>
        <dbReference type="EMBL" id="ACN14350.1"/>
    </source>
</evidence>
<dbReference type="RefSeq" id="WP_015903139.1">
    <property type="nucleotide sequence ID" value="NC_012108.1"/>
</dbReference>
<dbReference type="Gene3D" id="2.60.120.10">
    <property type="entry name" value="Jelly Rolls"/>
    <property type="match status" value="1"/>
</dbReference>
<dbReference type="SUPFAM" id="SSF51206">
    <property type="entry name" value="cAMP-binding domain-like"/>
    <property type="match status" value="1"/>
</dbReference>
<dbReference type="InterPro" id="IPR000595">
    <property type="entry name" value="cNMP-bd_dom"/>
</dbReference>
<dbReference type="CDD" id="cd00038">
    <property type="entry name" value="CAP_ED"/>
    <property type="match status" value="1"/>
</dbReference>
<reference evidence="2 3" key="1">
    <citation type="journal article" date="2009" name="Environ. Microbiol.">
        <title>Genome sequence of Desulfobacterium autotrophicum HRM2, a marine sulfate reducer oxidizing organic carbon completely to carbon dioxide.</title>
        <authorList>
            <person name="Strittmatter A.W."/>
            <person name="Liesegang H."/>
            <person name="Rabus R."/>
            <person name="Decker I."/>
            <person name="Amann J."/>
            <person name="Andres S."/>
            <person name="Henne A."/>
            <person name="Fricke W.F."/>
            <person name="Martinez-Arias R."/>
            <person name="Bartels D."/>
            <person name="Goesmann A."/>
            <person name="Krause L."/>
            <person name="Puehler A."/>
            <person name="Klenk H.P."/>
            <person name="Richter M."/>
            <person name="Schuler M."/>
            <person name="Gloeckner F.O."/>
            <person name="Meyerdierks A."/>
            <person name="Gottschalk G."/>
            <person name="Amann R."/>
        </authorList>
    </citation>
    <scope>NUCLEOTIDE SEQUENCE [LARGE SCALE GENOMIC DNA]</scope>
    <source>
        <strain evidence="3">ATCC 43914 / DSM 3382 / HRM2</strain>
    </source>
</reference>
<dbReference type="eggNOG" id="COG0664">
    <property type="taxonomic scope" value="Bacteria"/>
</dbReference>
<proteinExistence type="predicted"/>
<dbReference type="OrthoDB" id="5510626at2"/>